<feature type="transmembrane region" description="Helical" evidence="1">
    <location>
        <begin position="236"/>
        <end position="258"/>
    </location>
</feature>
<dbReference type="EMBL" id="FQWF01000006">
    <property type="protein sequence ID" value="SHG49161.1"/>
    <property type="molecule type" value="Genomic_DNA"/>
</dbReference>
<feature type="transmembrane region" description="Helical" evidence="1">
    <location>
        <begin position="129"/>
        <end position="154"/>
    </location>
</feature>
<dbReference type="STRING" id="229205.SAMN05444372_106160"/>
<evidence type="ECO:0000313" key="2">
    <source>
        <dbReference type="EMBL" id="SHG49161.1"/>
    </source>
</evidence>
<reference evidence="3" key="1">
    <citation type="submission" date="2016-11" db="EMBL/GenBank/DDBJ databases">
        <authorList>
            <person name="Varghese N."/>
            <person name="Submissions S."/>
        </authorList>
    </citation>
    <scope>NUCLEOTIDE SEQUENCE [LARGE SCALE GENOMIC DNA]</scope>
    <source>
        <strain evidence="3">DSM 17659</strain>
    </source>
</reference>
<feature type="transmembrane region" description="Helical" evidence="1">
    <location>
        <begin position="265"/>
        <end position="289"/>
    </location>
</feature>
<evidence type="ECO:0000256" key="1">
    <source>
        <dbReference type="SAM" id="Phobius"/>
    </source>
</evidence>
<sequence length="341" mass="40947">MIALVLALILTFLSFYFACLSILDRNKQIVVIAFFIIGSFLLRSTLNVTLNNDYYYYYEFAIFSKPTGFLSYVLNEPYLYTVYSFFSLLIKPKQHVFLAMYWFNFIVSTLFFIWLLLRNDIEIWKKMLLFVLHYFVFGFVLLRNGPTYMLFALYFYYTFRGKRFNWIWITPFMHISSCIILITYFHKWRNYFKMLLVSPVVIIVFYLVIKTFFSSVTAFKSILSKVDIYSKGMPSIGYMHFVFFIFIFSLVVMGFIMYKSKMLHPILVTTVLLYGISFFVNPIVAHRFSPYLLFSLLLFPFEKIRNVKIMLLMNRLSILFFPIFLYSLFLAHKARLLDYYF</sequence>
<feature type="transmembrane region" description="Helical" evidence="1">
    <location>
        <begin position="69"/>
        <end position="90"/>
    </location>
</feature>
<proteinExistence type="predicted"/>
<evidence type="ECO:0008006" key="4">
    <source>
        <dbReference type="Google" id="ProtNLM"/>
    </source>
</evidence>
<accession>A0A1M5K8W9</accession>
<evidence type="ECO:0000313" key="3">
    <source>
        <dbReference type="Proteomes" id="UP000184020"/>
    </source>
</evidence>
<dbReference type="AlphaFoldDB" id="A0A1M5K8W9"/>
<feature type="transmembrane region" description="Helical" evidence="1">
    <location>
        <begin position="96"/>
        <end position="117"/>
    </location>
</feature>
<name>A0A1M5K8W9_9FLAO</name>
<gene>
    <name evidence="2" type="ORF">SAMN05444372_106160</name>
</gene>
<keyword evidence="1" id="KW-0812">Transmembrane</keyword>
<feature type="transmembrane region" description="Helical" evidence="1">
    <location>
        <begin position="309"/>
        <end position="331"/>
    </location>
</feature>
<keyword evidence="1" id="KW-1133">Transmembrane helix</keyword>
<organism evidence="2 3">
    <name type="scientific">Flavobacterium micromati</name>
    <dbReference type="NCBI Taxonomy" id="229205"/>
    <lineage>
        <taxon>Bacteria</taxon>
        <taxon>Pseudomonadati</taxon>
        <taxon>Bacteroidota</taxon>
        <taxon>Flavobacteriia</taxon>
        <taxon>Flavobacteriales</taxon>
        <taxon>Flavobacteriaceae</taxon>
        <taxon>Flavobacterium</taxon>
    </lineage>
</organism>
<protein>
    <recommendedName>
        <fullName evidence="4">EpsG family protein</fullName>
    </recommendedName>
</protein>
<keyword evidence="3" id="KW-1185">Reference proteome</keyword>
<feature type="transmembrane region" description="Helical" evidence="1">
    <location>
        <begin position="194"/>
        <end position="216"/>
    </location>
</feature>
<dbReference type="Proteomes" id="UP000184020">
    <property type="component" value="Unassembled WGS sequence"/>
</dbReference>
<feature type="transmembrane region" description="Helical" evidence="1">
    <location>
        <begin position="166"/>
        <end position="185"/>
    </location>
</feature>
<feature type="transmembrane region" description="Helical" evidence="1">
    <location>
        <begin position="29"/>
        <end position="48"/>
    </location>
</feature>
<keyword evidence="1" id="KW-0472">Membrane</keyword>